<evidence type="ECO:0000313" key="2">
    <source>
        <dbReference type="Proteomes" id="UP000076502"/>
    </source>
</evidence>
<proteinExistence type="predicted"/>
<organism evidence="1 2">
    <name type="scientific">Dufourea novaeangliae</name>
    <name type="common">Sweat bee</name>
    <dbReference type="NCBI Taxonomy" id="178035"/>
    <lineage>
        <taxon>Eukaryota</taxon>
        <taxon>Metazoa</taxon>
        <taxon>Ecdysozoa</taxon>
        <taxon>Arthropoda</taxon>
        <taxon>Hexapoda</taxon>
        <taxon>Insecta</taxon>
        <taxon>Pterygota</taxon>
        <taxon>Neoptera</taxon>
        <taxon>Endopterygota</taxon>
        <taxon>Hymenoptera</taxon>
        <taxon>Apocrita</taxon>
        <taxon>Aculeata</taxon>
        <taxon>Apoidea</taxon>
        <taxon>Anthophila</taxon>
        <taxon>Halictidae</taxon>
        <taxon>Rophitinae</taxon>
        <taxon>Dufourea</taxon>
    </lineage>
</organism>
<reference evidence="1 2" key="1">
    <citation type="submission" date="2015-07" db="EMBL/GenBank/DDBJ databases">
        <title>The genome of Dufourea novaeangliae.</title>
        <authorList>
            <person name="Pan H."/>
            <person name="Kapheim K."/>
        </authorList>
    </citation>
    <scope>NUCLEOTIDE SEQUENCE [LARGE SCALE GENOMIC DNA]</scope>
    <source>
        <strain evidence="1">0120121106</strain>
        <tissue evidence="1">Whole body</tissue>
    </source>
</reference>
<sequence>MAKECTVIDRLARMAPTFFGVFSTKKVSRPTETEMIATKSVSKKLYLFNISHKINTYIDIK</sequence>
<dbReference type="EMBL" id="KQ434782">
    <property type="protein sequence ID" value="KZC04608.1"/>
    <property type="molecule type" value="Genomic_DNA"/>
</dbReference>
<gene>
    <name evidence="1" type="ORF">WN55_00683</name>
</gene>
<dbReference type="AlphaFoldDB" id="A0A154P031"/>
<accession>A0A154P031</accession>
<evidence type="ECO:0000313" key="1">
    <source>
        <dbReference type="EMBL" id="KZC04608.1"/>
    </source>
</evidence>
<name>A0A154P031_DUFNO</name>
<keyword evidence="2" id="KW-1185">Reference proteome</keyword>
<protein>
    <submittedName>
        <fullName evidence="1">Uncharacterized protein</fullName>
    </submittedName>
</protein>
<dbReference type="Proteomes" id="UP000076502">
    <property type="component" value="Unassembled WGS sequence"/>
</dbReference>